<name>A0A1U9LEP8_9PROT</name>
<sequence>MKLKSTYRGALAGVLLLSCVSLAACKSDADVSAAVQRQQTVFALGKSYDATADLAVAYERNPAADPAVVSKIKAAFQIAHDKIKPLQTAAEAGDPLIEAEIEAAQAAFQAAQKLLPAH</sequence>
<evidence type="ECO:0000256" key="1">
    <source>
        <dbReference type="SAM" id="SignalP"/>
    </source>
</evidence>
<protein>
    <recommendedName>
        <fullName evidence="4">Lipoprotein</fullName>
    </recommendedName>
</protein>
<keyword evidence="1" id="KW-0732">Signal</keyword>
<organism evidence="2 3">
    <name type="scientific">Acetobacter persici</name>
    <dbReference type="NCBI Taxonomy" id="1076596"/>
    <lineage>
        <taxon>Bacteria</taxon>
        <taxon>Pseudomonadati</taxon>
        <taxon>Pseudomonadota</taxon>
        <taxon>Alphaproteobacteria</taxon>
        <taxon>Acetobacterales</taxon>
        <taxon>Acetobacteraceae</taxon>
        <taxon>Acetobacter</taxon>
    </lineage>
</organism>
<evidence type="ECO:0000313" key="2">
    <source>
        <dbReference type="EMBL" id="AQT04857.1"/>
    </source>
</evidence>
<accession>A0A1U9LEP8</accession>
<dbReference type="AlphaFoldDB" id="A0A1U9LEP8"/>
<dbReference type="EMBL" id="CP014687">
    <property type="protein sequence ID" value="AQT04857.1"/>
    <property type="molecule type" value="Genomic_DNA"/>
</dbReference>
<dbReference type="PROSITE" id="PS51257">
    <property type="entry name" value="PROKAR_LIPOPROTEIN"/>
    <property type="match status" value="1"/>
</dbReference>
<gene>
    <name evidence="2" type="ORF">A0U91_07905</name>
</gene>
<dbReference type="STRING" id="1076596.A0U91_07905"/>
<feature type="signal peptide" evidence="1">
    <location>
        <begin position="1"/>
        <end position="23"/>
    </location>
</feature>
<dbReference type="RefSeq" id="WP_157762977.1">
    <property type="nucleotide sequence ID" value="NZ_CP014687.1"/>
</dbReference>
<feature type="chain" id="PRO_5012527434" description="Lipoprotein" evidence="1">
    <location>
        <begin position="24"/>
        <end position="118"/>
    </location>
</feature>
<evidence type="ECO:0008006" key="4">
    <source>
        <dbReference type="Google" id="ProtNLM"/>
    </source>
</evidence>
<reference evidence="2 3" key="1">
    <citation type="submission" date="2016-03" db="EMBL/GenBank/DDBJ databases">
        <title>Acetic acid bacteria sequencing.</title>
        <authorList>
            <person name="Brandt J."/>
            <person name="Jakob F."/>
            <person name="Vogel R.F."/>
        </authorList>
    </citation>
    <scope>NUCLEOTIDE SEQUENCE [LARGE SCALE GENOMIC DNA]</scope>
    <source>
        <strain evidence="2 3">TMW2.1084</strain>
    </source>
</reference>
<proteinExistence type="predicted"/>
<evidence type="ECO:0000313" key="3">
    <source>
        <dbReference type="Proteomes" id="UP000189055"/>
    </source>
</evidence>
<dbReference type="KEGG" id="aper:A0U91_07905"/>
<dbReference type="Proteomes" id="UP000189055">
    <property type="component" value="Chromosome"/>
</dbReference>